<accession>A0A7Z1MCL2</accession>
<dbReference type="GeneID" id="83585768"/>
<evidence type="ECO:0000313" key="1">
    <source>
        <dbReference type="EMBL" id="PMP20205.1"/>
    </source>
</evidence>
<reference evidence="1" key="1">
    <citation type="submission" date="2016-07" db="EMBL/GenBank/DDBJ databases">
        <authorList>
            <person name="Kauffman K."/>
            <person name="Arevalo P."/>
            <person name="Polz M.F."/>
        </authorList>
    </citation>
    <scope>NUCLEOTIDE SEQUENCE</scope>
    <source>
        <strain evidence="1">10N.222.46.E12</strain>
    </source>
</reference>
<organism evidence="1">
    <name type="scientific">Vibrio cyclitrophicus</name>
    <dbReference type="NCBI Taxonomy" id="47951"/>
    <lineage>
        <taxon>Bacteria</taxon>
        <taxon>Pseudomonadati</taxon>
        <taxon>Pseudomonadota</taxon>
        <taxon>Gammaproteobacteria</taxon>
        <taxon>Vibrionales</taxon>
        <taxon>Vibrionaceae</taxon>
        <taxon>Vibrio</taxon>
    </lineage>
</organism>
<reference evidence="1" key="2">
    <citation type="journal article" date="2018" name="Nature">
        <title>A major lineage of non-tailed dsDNA viruses as unrecognized killers of marine bacteria.</title>
        <authorList>
            <person name="Kauffman K.M."/>
            <person name="Hussain F.A."/>
            <person name="Yang J."/>
            <person name="Arevalo P."/>
            <person name="Brown J.M."/>
            <person name="Chang W.K."/>
            <person name="VanInsberghe D."/>
            <person name="Elsherbini J."/>
            <person name="Sharma R.S."/>
            <person name="Cutler M.B."/>
            <person name="Kelly L."/>
            <person name="Polz M.F."/>
        </authorList>
    </citation>
    <scope>NUCLEOTIDE SEQUENCE</scope>
    <source>
        <strain evidence="1">10N.222.46.E12</strain>
    </source>
</reference>
<name>A0A7Z1MCL2_9VIBR</name>
<comment type="caution">
    <text evidence="1">The sequence shown here is derived from an EMBL/GenBank/DDBJ whole genome shotgun (WGS) entry which is preliminary data.</text>
</comment>
<protein>
    <submittedName>
        <fullName evidence="1">Uncharacterized protein</fullName>
    </submittedName>
</protein>
<dbReference type="EMBL" id="MDBS01000100">
    <property type="protein sequence ID" value="PMP20205.1"/>
    <property type="molecule type" value="Genomic_DNA"/>
</dbReference>
<dbReference type="AlphaFoldDB" id="A0A7Z1MCL2"/>
<gene>
    <name evidence="1" type="ORF">BCS90_07340</name>
</gene>
<dbReference type="RefSeq" id="WP_053309099.1">
    <property type="nucleotide sequence ID" value="NZ_CP170592.1"/>
</dbReference>
<proteinExistence type="predicted"/>
<sequence>MKKTYVLWNPEKVAMAGYSGETYEGLLEAERQENASISSLVEVDDIEPILTAIYNETDISLKCHELIVTA</sequence>